<accession>A0A3D9Z2F5</accession>
<organism evidence="2 3">
    <name type="scientific">Methylovirgula ligni</name>
    <dbReference type="NCBI Taxonomy" id="569860"/>
    <lineage>
        <taxon>Bacteria</taxon>
        <taxon>Pseudomonadati</taxon>
        <taxon>Pseudomonadota</taxon>
        <taxon>Alphaproteobacteria</taxon>
        <taxon>Hyphomicrobiales</taxon>
        <taxon>Beijerinckiaceae</taxon>
        <taxon>Methylovirgula</taxon>
    </lineage>
</organism>
<keyword evidence="3" id="KW-1185">Reference proteome</keyword>
<dbReference type="RefSeq" id="WP_115835133.1">
    <property type="nucleotide sequence ID" value="NZ_CP025086.1"/>
</dbReference>
<dbReference type="Proteomes" id="UP000256900">
    <property type="component" value="Unassembled WGS sequence"/>
</dbReference>
<feature type="region of interest" description="Disordered" evidence="1">
    <location>
        <begin position="1"/>
        <end position="49"/>
    </location>
</feature>
<proteinExistence type="predicted"/>
<sequence length="278" mass="29886">MTEKPESNSANRESIDQKIETDGGAIPEGSAPKTSDAKSAANAPNGNAGKQRRETLRFLGRLTVNEWLTLLVGIGSLAISYLTYRNAADTSQLTEAVSNLHNLAGSAQGQLNEMKIERRPWVSVDAEPSGKFSITAKAADLPLTLSIKNSGTSPAMVIFRDAYIFPMNSTEADKKLVDSKKCRASHDSGFTSAVFPGSKLEQGVDADLIDGINASELTKSDLFRGFIVVCIRYQEIGVKDTPTFFTEPTYILIQGKGAKPINGHLGDAILVQTFTDAN</sequence>
<dbReference type="EMBL" id="QUMO01000001">
    <property type="protein sequence ID" value="REF89354.1"/>
    <property type="molecule type" value="Genomic_DNA"/>
</dbReference>
<name>A0A3D9Z2F5_9HYPH</name>
<evidence type="ECO:0000313" key="2">
    <source>
        <dbReference type="EMBL" id="REF89354.1"/>
    </source>
</evidence>
<gene>
    <name evidence="2" type="ORF">DES32_0575</name>
</gene>
<reference evidence="2 3" key="1">
    <citation type="submission" date="2018-08" db="EMBL/GenBank/DDBJ databases">
        <title>Genomic Encyclopedia of Type Strains, Phase IV (KMG-IV): sequencing the most valuable type-strain genomes for metagenomic binning, comparative biology and taxonomic classification.</title>
        <authorList>
            <person name="Goeker M."/>
        </authorList>
    </citation>
    <scope>NUCLEOTIDE SEQUENCE [LARGE SCALE GENOMIC DNA]</scope>
    <source>
        <strain evidence="2 3">BW863</strain>
    </source>
</reference>
<comment type="caution">
    <text evidence="2">The sequence shown here is derived from an EMBL/GenBank/DDBJ whole genome shotgun (WGS) entry which is preliminary data.</text>
</comment>
<protein>
    <submittedName>
        <fullName evidence="2">Uncharacterized protein</fullName>
    </submittedName>
</protein>
<dbReference type="AlphaFoldDB" id="A0A3D9Z2F5"/>
<evidence type="ECO:0000256" key="1">
    <source>
        <dbReference type="SAM" id="MobiDB-lite"/>
    </source>
</evidence>
<evidence type="ECO:0000313" key="3">
    <source>
        <dbReference type="Proteomes" id="UP000256900"/>
    </source>
</evidence>